<reference evidence="1" key="2">
    <citation type="submission" date="2015-07" db="EMBL/GenBank/DDBJ databases">
        <authorList>
            <person name="Noorani M."/>
        </authorList>
    </citation>
    <scope>NUCLEOTIDE SEQUENCE</scope>
    <source>
        <strain evidence="1">Yugu1</strain>
    </source>
</reference>
<dbReference type="AlphaFoldDB" id="A0A368QXE5"/>
<gene>
    <name evidence="1" type="ORF">SETIT_4G234200v2</name>
</gene>
<evidence type="ECO:0000313" key="1">
    <source>
        <dbReference type="EMBL" id="RCV22611.1"/>
    </source>
</evidence>
<name>A0A368QXE5_SETIT</name>
<reference evidence="1" key="1">
    <citation type="journal article" date="2012" name="Nat. Biotechnol.">
        <title>Reference genome sequence of the model plant Setaria.</title>
        <authorList>
            <person name="Bennetzen J.L."/>
            <person name="Schmutz J."/>
            <person name="Wang H."/>
            <person name="Percifield R."/>
            <person name="Hawkins J."/>
            <person name="Pontaroli A.C."/>
            <person name="Estep M."/>
            <person name="Feng L."/>
            <person name="Vaughn J.N."/>
            <person name="Grimwood J."/>
            <person name="Jenkins J."/>
            <person name="Barry K."/>
            <person name="Lindquist E."/>
            <person name="Hellsten U."/>
            <person name="Deshpande S."/>
            <person name="Wang X."/>
            <person name="Wu X."/>
            <person name="Mitros T."/>
            <person name="Triplett J."/>
            <person name="Yang X."/>
            <person name="Ye C.Y."/>
            <person name="Mauro-Herrera M."/>
            <person name="Wang L."/>
            <person name="Li P."/>
            <person name="Sharma M."/>
            <person name="Sharma R."/>
            <person name="Ronald P.C."/>
            <person name="Panaud O."/>
            <person name="Kellogg E.A."/>
            <person name="Brutnell T.P."/>
            <person name="Doust A.N."/>
            <person name="Tuskan G.A."/>
            <person name="Rokhsar D."/>
            <person name="Devos K.M."/>
        </authorList>
    </citation>
    <scope>NUCLEOTIDE SEQUENCE [LARGE SCALE GENOMIC DNA]</scope>
    <source>
        <strain evidence="1">Yugu1</strain>
    </source>
</reference>
<proteinExistence type="predicted"/>
<protein>
    <submittedName>
        <fullName evidence="1">Uncharacterized protein</fullName>
    </submittedName>
</protein>
<sequence>ATIYFSFICARYSLTGLESNAIQREPHLTFFSDATLFCSHNSMSTACFYIRNMIIISKQTTLVPVNEKVSFVVFFCFDADYQDVL</sequence>
<dbReference type="EMBL" id="CM003531">
    <property type="protein sequence ID" value="RCV22611.1"/>
    <property type="molecule type" value="Genomic_DNA"/>
</dbReference>
<organism evidence="1">
    <name type="scientific">Setaria italica</name>
    <name type="common">Foxtail millet</name>
    <name type="synonym">Panicum italicum</name>
    <dbReference type="NCBI Taxonomy" id="4555"/>
    <lineage>
        <taxon>Eukaryota</taxon>
        <taxon>Viridiplantae</taxon>
        <taxon>Streptophyta</taxon>
        <taxon>Embryophyta</taxon>
        <taxon>Tracheophyta</taxon>
        <taxon>Spermatophyta</taxon>
        <taxon>Magnoliopsida</taxon>
        <taxon>Liliopsida</taxon>
        <taxon>Poales</taxon>
        <taxon>Poaceae</taxon>
        <taxon>PACMAD clade</taxon>
        <taxon>Panicoideae</taxon>
        <taxon>Panicodae</taxon>
        <taxon>Paniceae</taxon>
        <taxon>Cenchrinae</taxon>
        <taxon>Setaria</taxon>
    </lineage>
</organism>
<feature type="non-terminal residue" evidence="1">
    <location>
        <position position="1"/>
    </location>
</feature>
<accession>A0A368QXE5</accession>